<keyword evidence="3" id="KW-1185">Reference proteome</keyword>
<dbReference type="AlphaFoldDB" id="A0A445AZR7"/>
<evidence type="ECO:0000256" key="1">
    <source>
        <dbReference type="SAM" id="MobiDB-lite"/>
    </source>
</evidence>
<protein>
    <recommendedName>
        <fullName evidence="4">SWIM-type domain-containing protein</fullName>
    </recommendedName>
</protein>
<evidence type="ECO:0000313" key="2">
    <source>
        <dbReference type="EMBL" id="RYR31935.1"/>
    </source>
</evidence>
<dbReference type="STRING" id="3818.A0A445AZR7"/>
<comment type="caution">
    <text evidence="2">The sequence shown here is derived from an EMBL/GenBank/DDBJ whole genome shotgun (WGS) entry which is preliminary data.</text>
</comment>
<evidence type="ECO:0008006" key="4">
    <source>
        <dbReference type="Google" id="ProtNLM"/>
    </source>
</evidence>
<proteinExistence type="predicted"/>
<accession>A0A445AZR7</accession>
<evidence type="ECO:0000313" key="3">
    <source>
        <dbReference type="Proteomes" id="UP000289738"/>
    </source>
</evidence>
<reference evidence="2 3" key="1">
    <citation type="submission" date="2019-01" db="EMBL/GenBank/DDBJ databases">
        <title>Sequencing of cultivated peanut Arachis hypogaea provides insights into genome evolution and oil improvement.</title>
        <authorList>
            <person name="Chen X."/>
        </authorList>
    </citation>
    <scope>NUCLEOTIDE SEQUENCE [LARGE SCALE GENOMIC DNA]</scope>
    <source>
        <strain evidence="3">cv. Fuhuasheng</strain>
        <tissue evidence="2">Leaves</tissue>
    </source>
</reference>
<gene>
    <name evidence="2" type="ORF">Ahy_B01g056880</name>
</gene>
<name>A0A445AZR7_ARAHY</name>
<dbReference type="EMBL" id="SDMP01000011">
    <property type="protein sequence ID" value="RYR31935.1"/>
    <property type="molecule type" value="Genomic_DNA"/>
</dbReference>
<feature type="region of interest" description="Disordered" evidence="1">
    <location>
        <begin position="208"/>
        <end position="228"/>
    </location>
</feature>
<sequence>MIIVAWNGSGNPSAIFNGDVFKKVLSVFITAAILKLGQEAIKPLVEVDPSIKKAVESIFGVGEASYEALPIWFKAMCHNEPSAVFKALYLQKLVVNIGYSRIVHEYETRYQRLHELAGNIQVSCFDRQNEVFEVRECPSGVEYAVDLRQQRCDCRKFQVDRLLCRNTNQIVISLIINCLVALLNLTHRNTTWISALYDPPGIITPTRVNRKSASGTTRGSALARSRIR</sequence>
<dbReference type="Proteomes" id="UP000289738">
    <property type="component" value="Chromosome B01"/>
</dbReference>
<organism evidence="2 3">
    <name type="scientific">Arachis hypogaea</name>
    <name type="common">Peanut</name>
    <dbReference type="NCBI Taxonomy" id="3818"/>
    <lineage>
        <taxon>Eukaryota</taxon>
        <taxon>Viridiplantae</taxon>
        <taxon>Streptophyta</taxon>
        <taxon>Embryophyta</taxon>
        <taxon>Tracheophyta</taxon>
        <taxon>Spermatophyta</taxon>
        <taxon>Magnoliopsida</taxon>
        <taxon>eudicotyledons</taxon>
        <taxon>Gunneridae</taxon>
        <taxon>Pentapetalae</taxon>
        <taxon>rosids</taxon>
        <taxon>fabids</taxon>
        <taxon>Fabales</taxon>
        <taxon>Fabaceae</taxon>
        <taxon>Papilionoideae</taxon>
        <taxon>50 kb inversion clade</taxon>
        <taxon>dalbergioids sensu lato</taxon>
        <taxon>Dalbergieae</taxon>
        <taxon>Pterocarpus clade</taxon>
        <taxon>Arachis</taxon>
    </lineage>
</organism>